<evidence type="ECO:0000256" key="5">
    <source>
        <dbReference type="SAM" id="Phobius"/>
    </source>
</evidence>
<keyword evidence="3" id="KW-0378">Hydrolase</keyword>
<keyword evidence="5" id="KW-1133">Transmembrane helix</keyword>
<evidence type="ECO:0000313" key="8">
    <source>
        <dbReference type="Proteomes" id="UP001169066"/>
    </source>
</evidence>
<dbReference type="PANTHER" id="PTHR42987">
    <property type="entry name" value="PEPTIDASE S49"/>
    <property type="match status" value="1"/>
</dbReference>
<evidence type="ECO:0000256" key="1">
    <source>
        <dbReference type="ARBA" id="ARBA00008683"/>
    </source>
</evidence>
<dbReference type="InterPro" id="IPR047272">
    <property type="entry name" value="S49_SppA_C"/>
</dbReference>
<protein>
    <submittedName>
        <fullName evidence="7">Signal peptide peptidase SppA</fullName>
    </submittedName>
</protein>
<organism evidence="7 8">
    <name type="scientific">Sulfurovum xiamenensis</name>
    <dbReference type="NCBI Taxonomy" id="3019066"/>
    <lineage>
        <taxon>Bacteria</taxon>
        <taxon>Pseudomonadati</taxon>
        <taxon>Campylobacterota</taxon>
        <taxon>Epsilonproteobacteria</taxon>
        <taxon>Campylobacterales</taxon>
        <taxon>Sulfurovaceae</taxon>
        <taxon>Sulfurovum</taxon>
    </lineage>
</organism>
<evidence type="ECO:0000256" key="4">
    <source>
        <dbReference type="ARBA" id="ARBA00022825"/>
    </source>
</evidence>
<evidence type="ECO:0000256" key="3">
    <source>
        <dbReference type="ARBA" id="ARBA00022801"/>
    </source>
</evidence>
<dbReference type="InterPro" id="IPR002142">
    <property type="entry name" value="Peptidase_S49"/>
</dbReference>
<evidence type="ECO:0000256" key="2">
    <source>
        <dbReference type="ARBA" id="ARBA00022670"/>
    </source>
</evidence>
<dbReference type="Gene3D" id="6.20.330.10">
    <property type="match status" value="1"/>
</dbReference>
<dbReference type="Gene3D" id="3.90.226.10">
    <property type="entry name" value="2-enoyl-CoA Hydratase, Chain A, domain 1"/>
    <property type="match status" value="1"/>
</dbReference>
<dbReference type="RefSeq" id="WP_289401610.1">
    <property type="nucleotide sequence ID" value="NZ_JAQIBC010000002.1"/>
</dbReference>
<keyword evidence="2" id="KW-0645">Protease</keyword>
<dbReference type="PANTHER" id="PTHR42987:SF7">
    <property type="entry name" value="SIGNAL PEPTIDE PEPTIDASE SPPA-RELATED"/>
    <property type="match status" value="1"/>
</dbReference>
<accession>A0ABT7QRB5</accession>
<dbReference type="InterPro" id="IPR029045">
    <property type="entry name" value="ClpP/crotonase-like_dom_sf"/>
</dbReference>
<sequence length="284" mass="31349">MFSAIGKVIKWIGQHFLGMLFLLIAFVVLMPTSTTELKPANLQEIQLSGPIMDADVILKEIEEVQKDPKIKGVLLNINSPGGAVPPSIEIAYAIKALKEHKPVVAYASGMMTSGSYYASIHANTIIANPGSIVGSIGVIMESANVEELMDTIGVKTQIVKQGTYKEAGTPTREWTTEERAELERLTKDTYELFIHDVADARGLDLKHSKEYADAHIFSAKRAKDAGLIDHVGVKSQAKAEVEKLANVTDPRWKEKDKLESFMEQFATKGMMQLQNYFYGLKASF</sequence>
<comment type="caution">
    <text evidence="7">The sequence shown here is derived from an EMBL/GenBank/DDBJ whole genome shotgun (WGS) entry which is preliminary data.</text>
</comment>
<keyword evidence="5" id="KW-0812">Transmembrane</keyword>
<keyword evidence="4" id="KW-0720">Serine protease</keyword>
<evidence type="ECO:0000313" key="7">
    <source>
        <dbReference type="EMBL" id="MDM5263628.1"/>
    </source>
</evidence>
<proteinExistence type="inferred from homology"/>
<name>A0ABT7QRB5_9BACT</name>
<dbReference type="SUPFAM" id="SSF52096">
    <property type="entry name" value="ClpP/crotonase"/>
    <property type="match status" value="1"/>
</dbReference>
<keyword evidence="5" id="KW-0472">Membrane</keyword>
<feature type="domain" description="Peptidase S49" evidence="6">
    <location>
        <begin position="96"/>
        <end position="247"/>
    </location>
</feature>
<keyword evidence="8" id="KW-1185">Reference proteome</keyword>
<dbReference type="Proteomes" id="UP001169066">
    <property type="component" value="Unassembled WGS sequence"/>
</dbReference>
<dbReference type="NCBIfam" id="TIGR00706">
    <property type="entry name" value="SppA_dom"/>
    <property type="match status" value="1"/>
</dbReference>
<dbReference type="Pfam" id="PF01343">
    <property type="entry name" value="Peptidase_S49"/>
    <property type="match status" value="1"/>
</dbReference>
<dbReference type="EMBL" id="JAQIBC010000002">
    <property type="protein sequence ID" value="MDM5263628.1"/>
    <property type="molecule type" value="Genomic_DNA"/>
</dbReference>
<gene>
    <name evidence="7" type="primary">sppA</name>
    <name evidence="7" type="ORF">PF327_05395</name>
</gene>
<dbReference type="CDD" id="cd07023">
    <property type="entry name" value="S49_Sppa_N_C"/>
    <property type="match status" value="1"/>
</dbReference>
<feature type="transmembrane region" description="Helical" evidence="5">
    <location>
        <begin position="12"/>
        <end position="30"/>
    </location>
</feature>
<reference evidence="7" key="1">
    <citation type="submission" date="2023-01" db="EMBL/GenBank/DDBJ databases">
        <title>Sulfurovum sp. XTW-4 genome assembly.</title>
        <authorList>
            <person name="Wang J."/>
        </authorList>
    </citation>
    <scope>NUCLEOTIDE SEQUENCE</scope>
    <source>
        <strain evidence="7">XTW-4</strain>
    </source>
</reference>
<comment type="similarity">
    <text evidence="1">Belongs to the peptidase S49 family.</text>
</comment>
<dbReference type="InterPro" id="IPR004635">
    <property type="entry name" value="Pept_S49_SppA"/>
</dbReference>
<evidence type="ECO:0000259" key="6">
    <source>
        <dbReference type="Pfam" id="PF01343"/>
    </source>
</evidence>